<protein>
    <submittedName>
        <fullName evidence="3">Plasmid stabilization system protein</fullName>
    </submittedName>
</protein>
<evidence type="ECO:0000313" key="3">
    <source>
        <dbReference type="EMBL" id="GLS18790.1"/>
    </source>
</evidence>
<dbReference type="Pfam" id="PF05016">
    <property type="entry name" value="ParE_toxin"/>
    <property type="match status" value="1"/>
</dbReference>
<keyword evidence="4" id="KW-1185">Reference proteome</keyword>
<sequence length="95" mass="11168">MRLIWSREAIAIRRAIFDRISPDDLGAAKRMVKRLRDRANSLQALPRQGRRGRVPETFELVVNQTPYIIVYAIERQEVRILTILHHAQQWPPKEA</sequence>
<gene>
    <name evidence="3" type="ORF">GCM10007874_18070</name>
</gene>
<dbReference type="InterPro" id="IPR007712">
    <property type="entry name" value="RelE/ParE_toxin"/>
</dbReference>
<proteinExistence type="inferred from homology"/>
<dbReference type="InterPro" id="IPR051803">
    <property type="entry name" value="TA_system_RelE-like_toxin"/>
</dbReference>
<keyword evidence="2" id="KW-1277">Toxin-antitoxin system</keyword>
<evidence type="ECO:0000256" key="2">
    <source>
        <dbReference type="ARBA" id="ARBA00022649"/>
    </source>
</evidence>
<name>A0ABQ6CIU3_9HYPH</name>
<dbReference type="PANTHER" id="PTHR33755:SF6">
    <property type="entry name" value="PLASMID STABILIZATION SYSTEM PROTEIN"/>
    <property type="match status" value="1"/>
</dbReference>
<comment type="caution">
    <text evidence="3">The sequence shown here is derived from an EMBL/GenBank/DDBJ whole genome shotgun (WGS) entry which is preliminary data.</text>
</comment>
<dbReference type="PANTHER" id="PTHR33755">
    <property type="entry name" value="TOXIN PARE1-RELATED"/>
    <property type="match status" value="1"/>
</dbReference>
<evidence type="ECO:0000256" key="1">
    <source>
        <dbReference type="ARBA" id="ARBA00006226"/>
    </source>
</evidence>
<reference evidence="4" key="1">
    <citation type="journal article" date="2019" name="Int. J. Syst. Evol. Microbiol.">
        <title>The Global Catalogue of Microorganisms (GCM) 10K type strain sequencing project: providing services to taxonomists for standard genome sequencing and annotation.</title>
        <authorList>
            <consortium name="The Broad Institute Genomics Platform"/>
            <consortium name="The Broad Institute Genome Sequencing Center for Infectious Disease"/>
            <person name="Wu L."/>
            <person name="Ma J."/>
        </authorList>
    </citation>
    <scope>NUCLEOTIDE SEQUENCE [LARGE SCALE GENOMIC DNA]</scope>
    <source>
        <strain evidence="4">NBRC 101365</strain>
    </source>
</reference>
<dbReference type="RefSeq" id="WP_284311661.1">
    <property type="nucleotide sequence ID" value="NZ_BSPC01000015.1"/>
</dbReference>
<dbReference type="EMBL" id="BSPC01000015">
    <property type="protein sequence ID" value="GLS18790.1"/>
    <property type="molecule type" value="Genomic_DNA"/>
</dbReference>
<accession>A0ABQ6CIU3</accession>
<evidence type="ECO:0000313" key="4">
    <source>
        <dbReference type="Proteomes" id="UP001156882"/>
    </source>
</evidence>
<dbReference type="InterPro" id="IPR035093">
    <property type="entry name" value="RelE/ParE_toxin_dom_sf"/>
</dbReference>
<dbReference type="Proteomes" id="UP001156882">
    <property type="component" value="Unassembled WGS sequence"/>
</dbReference>
<comment type="similarity">
    <text evidence="1">Belongs to the RelE toxin family.</text>
</comment>
<dbReference type="Gene3D" id="3.30.2310.20">
    <property type="entry name" value="RelE-like"/>
    <property type="match status" value="1"/>
</dbReference>
<organism evidence="3 4">
    <name type="scientific">Labrys miyagiensis</name>
    <dbReference type="NCBI Taxonomy" id="346912"/>
    <lineage>
        <taxon>Bacteria</taxon>
        <taxon>Pseudomonadati</taxon>
        <taxon>Pseudomonadota</taxon>
        <taxon>Alphaproteobacteria</taxon>
        <taxon>Hyphomicrobiales</taxon>
        <taxon>Xanthobacteraceae</taxon>
        <taxon>Labrys</taxon>
    </lineage>
</organism>